<dbReference type="PANTHER" id="PTHR42760">
    <property type="entry name" value="SHORT-CHAIN DEHYDROGENASES/REDUCTASES FAMILY MEMBER"/>
    <property type="match status" value="1"/>
</dbReference>
<proteinExistence type="inferred from homology"/>
<dbReference type="GO" id="GO:0006633">
    <property type="term" value="P:fatty acid biosynthetic process"/>
    <property type="evidence" value="ECO:0007669"/>
    <property type="project" value="TreeGrafter"/>
</dbReference>
<dbReference type="SUPFAM" id="SSF51735">
    <property type="entry name" value="NAD(P)-binding Rossmann-fold domains"/>
    <property type="match status" value="1"/>
</dbReference>
<dbReference type="PRINTS" id="PR00080">
    <property type="entry name" value="SDRFAMILY"/>
</dbReference>
<dbReference type="Proteomes" id="UP000591071">
    <property type="component" value="Unassembled WGS sequence"/>
</dbReference>
<comment type="caution">
    <text evidence="4">The sequence shown here is derived from an EMBL/GenBank/DDBJ whole genome shotgun (WGS) entry which is preliminary data.</text>
</comment>
<evidence type="ECO:0000313" key="5">
    <source>
        <dbReference type="Proteomes" id="UP000591071"/>
    </source>
</evidence>
<evidence type="ECO:0000256" key="1">
    <source>
        <dbReference type="ARBA" id="ARBA00006484"/>
    </source>
</evidence>
<gene>
    <name evidence="4" type="ORF">HF872_00310</name>
</gene>
<name>A0A848BMT6_9FIRM</name>
<dbReference type="GO" id="GO:0016616">
    <property type="term" value="F:oxidoreductase activity, acting on the CH-OH group of donors, NAD or NADP as acceptor"/>
    <property type="evidence" value="ECO:0007669"/>
    <property type="project" value="TreeGrafter"/>
</dbReference>
<dbReference type="AlphaFoldDB" id="A0A848BMT6"/>
<sequence length="256" mass="27046">MDMGLQDKVVVITGGSEGIGFAAARAFIAEGAYTAICGRRKNALAHAVAELGPQAFGVSCDMTKEDDVHDFARRVFDTFGRIDVWVNNVGATIARKGTWYTGEEIDRTYAVNFKSVVMGSQAAVPYLSRQGGVIVNVASLAARCATSGRATLYGAFKAGVVNFTNTFAGEVASKHIRVVSILPGFTLTPLVRATIAPADLEKQSRTCLLRRAASTEEIAGPIVFLASSQASYMTAASLEISGGRSVTLNPGYSYGE</sequence>
<protein>
    <submittedName>
        <fullName evidence="4">SDR family oxidoreductase</fullName>
    </submittedName>
</protein>
<dbReference type="InterPro" id="IPR002347">
    <property type="entry name" value="SDR_fam"/>
</dbReference>
<organism evidence="4 5">
    <name type="scientific">Megasphaera hexanoica</name>
    <dbReference type="NCBI Taxonomy" id="1675036"/>
    <lineage>
        <taxon>Bacteria</taxon>
        <taxon>Bacillati</taxon>
        <taxon>Bacillota</taxon>
        <taxon>Negativicutes</taxon>
        <taxon>Veillonellales</taxon>
        <taxon>Veillonellaceae</taxon>
        <taxon>Megasphaera</taxon>
    </lineage>
</organism>
<dbReference type="CDD" id="cd05233">
    <property type="entry name" value="SDR_c"/>
    <property type="match status" value="1"/>
</dbReference>
<reference evidence="4 5" key="1">
    <citation type="submission" date="2020-04" db="EMBL/GenBank/DDBJ databases">
        <authorList>
            <person name="Hitch T.C.A."/>
            <person name="Wylensek D."/>
            <person name="Clavel T."/>
        </authorList>
    </citation>
    <scope>NUCLEOTIDE SEQUENCE [LARGE SCALE GENOMIC DNA]</scope>
    <source>
        <strain evidence="4 5">Oil-RF-744-FAT-WT-6-1</strain>
    </source>
</reference>
<dbReference type="FunFam" id="3.40.50.720:FF:000084">
    <property type="entry name" value="Short-chain dehydrogenase reductase"/>
    <property type="match status" value="1"/>
</dbReference>
<keyword evidence="2" id="KW-0560">Oxidoreductase</keyword>
<dbReference type="Gene3D" id="3.40.50.720">
    <property type="entry name" value="NAD(P)-binding Rossmann-like Domain"/>
    <property type="match status" value="1"/>
</dbReference>
<comment type="similarity">
    <text evidence="1 3">Belongs to the short-chain dehydrogenases/reductases (SDR) family.</text>
</comment>
<dbReference type="GO" id="GO:0048038">
    <property type="term" value="F:quinone binding"/>
    <property type="evidence" value="ECO:0007669"/>
    <property type="project" value="TreeGrafter"/>
</dbReference>
<evidence type="ECO:0000313" key="4">
    <source>
        <dbReference type="EMBL" id="NME27072.1"/>
    </source>
</evidence>
<accession>A0A848BMT6</accession>
<dbReference type="PANTHER" id="PTHR42760:SF133">
    <property type="entry name" value="3-OXOACYL-[ACYL-CARRIER-PROTEIN] REDUCTASE"/>
    <property type="match status" value="1"/>
</dbReference>
<evidence type="ECO:0000256" key="2">
    <source>
        <dbReference type="ARBA" id="ARBA00023002"/>
    </source>
</evidence>
<evidence type="ECO:0000256" key="3">
    <source>
        <dbReference type="RuleBase" id="RU000363"/>
    </source>
</evidence>
<dbReference type="GO" id="GO:0008206">
    <property type="term" value="P:bile acid metabolic process"/>
    <property type="evidence" value="ECO:0007669"/>
    <property type="project" value="UniProtKB-ARBA"/>
</dbReference>
<dbReference type="Pfam" id="PF00106">
    <property type="entry name" value="adh_short"/>
    <property type="match status" value="1"/>
</dbReference>
<dbReference type="RefSeq" id="WP_170086990.1">
    <property type="nucleotide sequence ID" value="NZ_JABAFG010000001.1"/>
</dbReference>
<dbReference type="EMBL" id="JABAFG010000001">
    <property type="protein sequence ID" value="NME27072.1"/>
    <property type="molecule type" value="Genomic_DNA"/>
</dbReference>
<dbReference type="InterPro" id="IPR036291">
    <property type="entry name" value="NAD(P)-bd_dom_sf"/>
</dbReference>
<dbReference type="PRINTS" id="PR00081">
    <property type="entry name" value="GDHRDH"/>
</dbReference>